<dbReference type="SUPFAM" id="SSF52540">
    <property type="entry name" value="P-loop containing nucleoside triphosphate hydrolases"/>
    <property type="match status" value="1"/>
</dbReference>
<dbReference type="InterPro" id="IPR003439">
    <property type="entry name" value="ABC_transporter-like_ATP-bd"/>
</dbReference>
<proteinExistence type="predicted"/>
<accession>A0A543AZX3</accession>
<dbReference type="Pfam" id="PF00005">
    <property type="entry name" value="ABC_tran"/>
    <property type="match status" value="1"/>
</dbReference>
<dbReference type="PROSITE" id="PS50893">
    <property type="entry name" value="ABC_TRANSPORTER_2"/>
    <property type="match status" value="1"/>
</dbReference>
<evidence type="ECO:0000259" key="3">
    <source>
        <dbReference type="PROSITE" id="PS50893"/>
    </source>
</evidence>
<dbReference type="InterPro" id="IPR003593">
    <property type="entry name" value="AAA+_ATPase"/>
</dbReference>
<dbReference type="SMART" id="SM00382">
    <property type="entry name" value="AAA"/>
    <property type="match status" value="1"/>
</dbReference>
<feature type="domain" description="ABC transporter" evidence="3">
    <location>
        <begin position="8"/>
        <end position="224"/>
    </location>
</feature>
<keyword evidence="2 4" id="KW-0067">ATP-binding</keyword>
<dbReference type="Gene3D" id="3.40.50.300">
    <property type="entry name" value="P-loop containing nucleotide triphosphate hydrolases"/>
    <property type="match status" value="1"/>
</dbReference>
<evidence type="ECO:0000256" key="1">
    <source>
        <dbReference type="ARBA" id="ARBA00022741"/>
    </source>
</evidence>
<sequence>MGTDRVVLELCDVRYEIDDRVLLSGLDLTVHSGESVALMGPSGSGKSTLLSLVLGLLRPVSGRVLVRGTDLAGLSRRRIAELRRRNVGMVFQFGELIPELRPEENVALAALLGRAGRSSALDRAERLLAELGVPTAADTARLSGGERQRTAVARALINSPEVVLADEPTGSLDASSRDKVADLLFDLPSTRRCGLLVATHDESIARRADRVFRLHEGGLVPEVVN</sequence>
<dbReference type="InterPro" id="IPR015854">
    <property type="entry name" value="ABC_transpr_LolD-like"/>
</dbReference>
<dbReference type="RefSeq" id="WP_211347755.1">
    <property type="nucleotide sequence ID" value="NZ_JBHTGS010000001.1"/>
</dbReference>
<evidence type="ECO:0000256" key="2">
    <source>
        <dbReference type="ARBA" id="ARBA00022840"/>
    </source>
</evidence>
<keyword evidence="4" id="KW-0449">Lipoprotein</keyword>
<dbReference type="GO" id="GO:0022857">
    <property type="term" value="F:transmembrane transporter activity"/>
    <property type="evidence" value="ECO:0007669"/>
    <property type="project" value="TreeGrafter"/>
</dbReference>
<evidence type="ECO:0000313" key="4">
    <source>
        <dbReference type="EMBL" id="TQL78128.1"/>
    </source>
</evidence>
<dbReference type="GO" id="GO:0016887">
    <property type="term" value="F:ATP hydrolysis activity"/>
    <property type="evidence" value="ECO:0007669"/>
    <property type="project" value="InterPro"/>
</dbReference>
<keyword evidence="5" id="KW-1185">Reference proteome</keyword>
<dbReference type="InterPro" id="IPR027417">
    <property type="entry name" value="P-loop_NTPase"/>
</dbReference>
<organism evidence="4 5">
    <name type="scientific">Stackebrandtia endophytica</name>
    <dbReference type="NCBI Taxonomy" id="1496996"/>
    <lineage>
        <taxon>Bacteria</taxon>
        <taxon>Bacillati</taxon>
        <taxon>Actinomycetota</taxon>
        <taxon>Actinomycetes</taxon>
        <taxon>Glycomycetales</taxon>
        <taxon>Glycomycetaceae</taxon>
        <taxon>Stackebrandtia</taxon>
    </lineage>
</organism>
<dbReference type="EMBL" id="VFOW01000001">
    <property type="protein sequence ID" value="TQL78128.1"/>
    <property type="molecule type" value="Genomic_DNA"/>
</dbReference>
<dbReference type="GO" id="GO:0005524">
    <property type="term" value="F:ATP binding"/>
    <property type="evidence" value="ECO:0007669"/>
    <property type="project" value="UniProtKB-KW"/>
</dbReference>
<gene>
    <name evidence="4" type="ORF">FB566_3705</name>
</gene>
<name>A0A543AZX3_9ACTN</name>
<reference evidence="4 5" key="1">
    <citation type="submission" date="2019-06" db="EMBL/GenBank/DDBJ databases">
        <title>Sequencing the genomes of 1000 actinobacteria strains.</title>
        <authorList>
            <person name="Klenk H.-P."/>
        </authorList>
    </citation>
    <scope>NUCLEOTIDE SEQUENCE [LARGE SCALE GENOMIC DNA]</scope>
    <source>
        <strain evidence="4 5">DSM 45928</strain>
    </source>
</reference>
<protein>
    <submittedName>
        <fullName evidence="4">Putative ABC transport system ATP-binding protein/lipoprotein-releasing system ATP-binding protein</fullName>
    </submittedName>
</protein>
<dbReference type="Proteomes" id="UP000317043">
    <property type="component" value="Unassembled WGS sequence"/>
</dbReference>
<dbReference type="AlphaFoldDB" id="A0A543AZX3"/>
<evidence type="ECO:0000313" key="5">
    <source>
        <dbReference type="Proteomes" id="UP000317043"/>
    </source>
</evidence>
<keyword evidence="1" id="KW-0547">Nucleotide-binding</keyword>
<dbReference type="InParanoid" id="A0A543AZX3"/>
<comment type="caution">
    <text evidence="4">The sequence shown here is derived from an EMBL/GenBank/DDBJ whole genome shotgun (WGS) entry which is preliminary data.</text>
</comment>
<dbReference type="PANTHER" id="PTHR24220">
    <property type="entry name" value="IMPORT ATP-BINDING PROTEIN"/>
    <property type="match status" value="1"/>
</dbReference>
<dbReference type="GO" id="GO:0005886">
    <property type="term" value="C:plasma membrane"/>
    <property type="evidence" value="ECO:0007669"/>
    <property type="project" value="TreeGrafter"/>
</dbReference>